<evidence type="ECO:0000313" key="2">
    <source>
        <dbReference type="EMBL" id="KAF3230915.1"/>
    </source>
</evidence>
<dbReference type="Proteomes" id="UP000483672">
    <property type="component" value="Unassembled WGS sequence"/>
</dbReference>
<reference evidence="2 3" key="1">
    <citation type="submission" date="2019-06" db="EMBL/GenBank/DDBJ databases">
        <authorList>
            <person name="Palmer J.M."/>
        </authorList>
    </citation>
    <scope>NUCLEOTIDE SEQUENCE [LARGE SCALE GENOMIC DNA]</scope>
    <source>
        <strain evidence="2 3">TWF191</strain>
    </source>
</reference>
<protein>
    <submittedName>
        <fullName evidence="2">Uncharacterized protein</fullName>
    </submittedName>
</protein>
<sequence length="199" mass="22117">MDLRDPLLALYKAYTDPQMAQSSKSADATSPPADVDTSLPPNDTDFIGPKVESSLVGSAAVATGDGAGASRESTPGPTAMSCYIARQIFYADAITVQTAFTDNTEDDILDELVFRIFSTTNLSHLLNKIERYRGLPRDSCVFYHHSRRVVRGMDLPSGMYFYCCRNFIIKLKAHVRGGACTHSFKRFLKAQDYRKGMFY</sequence>
<evidence type="ECO:0000313" key="3">
    <source>
        <dbReference type="Proteomes" id="UP000483672"/>
    </source>
</evidence>
<dbReference type="AlphaFoldDB" id="A0A6G1MNF0"/>
<organism evidence="2 3">
    <name type="scientific">Orbilia oligospora</name>
    <name type="common">Nematode-trapping fungus</name>
    <name type="synonym">Arthrobotrys oligospora</name>
    <dbReference type="NCBI Taxonomy" id="2813651"/>
    <lineage>
        <taxon>Eukaryota</taxon>
        <taxon>Fungi</taxon>
        <taxon>Dikarya</taxon>
        <taxon>Ascomycota</taxon>
        <taxon>Pezizomycotina</taxon>
        <taxon>Orbiliomycetes</taxon>
        <taxon>Orbiliales</taxon>
        <taxon>Orbiliaceae</taxon>
        <taxon>Orbilia</taxon>
    </lineage>
</organism>
<feature type="region of interest" description="Disordered" evidence="1">
    <location>
        <begin position="17"/>
        <end position="47"/>
    </location>
</feature>
<gene>
    <name evidence="2" type="ORF">TWF191_008757</name>
</gene>
<feature type="compositionally biased region" description="Polar residues" evidence="1">
    <location>
        <begin position="18"/>
        <end position="28"/>
    </location>
</feature>
<evidence type="ECO:0000256" key="1">
    <source>
        <dbReference type="SAM" id="MobiDB-lite"/>
    </source>
</evidence>
<name>A0A6G1MNF0_ORBOL</name>
<comment type="caution">
    <text evidence="2">The sequence shown here is derived from an EMBL/GenBank/DDBJ whole genome shotgun (WGS) entry which is preliminary data.</text>
</comment>
<dbReference type="EMBL" id="WIPF01000006">
    <property type="protein sequence ID" value="KAF3230915.1"/>
    <property type="molecule type" value="Genomic_DNA"/>
</dbReference>
<accession>A0A6G1MNF0</accession>
<proteinExistence type="predicted"/>